<dbReference type="Gene3D" id="3.80.10.10">
    <property type="entry name" value="Ribonuclease Inhibitor"/>
    <property type="match status" value="2"/>
</dbReference>
<organism evidence="3 4">
    <name type="scientific">Meyerozyma guilliermondii (strain ATCC 6260 / CBS 566 / DSM 6381 / JCM 1539 / NBRC 10279 / NRRL Y-324)</name>
    <name type="common">Yeast</name>
    <name type="synonym">Candida guilliermondii</name>
    <dbReference type="NCBI Taxonomy" id="294746"/>
    <lineage>
        <taxon>Eukaryota</taxon>
        <taxon>Fungi</taxon>
        <taxon>Dikarya</taxon>
        <taxon>Ascomycota</taxon>
        <taxon>Saccharomycotina</taxon>
        <taxon>Pichiomycetes</taxon>
        <taxon>Debaryomycetaceae</taxon>
        <taxon>Meyerozyma</taxon>
    </lineage>
</organism>
<evidence type="ECO:0000313" key="3">
    <source>
        <dbReference type="EMBL" id="EDK41817.2"/>
    </source>
</evidence>
<dbReference type="RefSeq" id="XP_001482152.2">
    <property type="nucleotide sequence ID" value="XM_001482102.1"/>
</dbReference>
<name>A5DRL4_PICGU</name>
<dbReference type="Proteomes" id="UP000001997">
    <property type="component" value="Unassembled WGS sequence"/>
</dbReference>
<dbReference type="GeneID" id="5123938"/>
<dbReference type="OrthoDB" id="4073735at2759"/>
<keyword evidence="4" id="KW-1185">Reference proteome</keyword>
<dbReference type="VEuPathDB" id="FungiDB:PGUG_05915"/>
<dbReference type="InParanoid" id="A5DRL4"/>
<dbReference type="HOGENOM" id="CLU_020814_0_0_1"/>
<dbReference type="PANTHER" id="PTHR45617:SF170">
    <property type="entry name" value="MIP14966P"/>
    <property type="match status" value="1"/>
</dbReference>
<evidence type="ECO:0000313" key="4">
    <source>
        <dbReference type="Proteomes" id="UP000001997"/>
    </source>
</evidence>
<evidence type="ECO:0000256" key="1">
    <source>
        <dbReference type="ARBA" id="ARBA00022614"/>
    </source>
</evidence>
<proteinExistence type="predicted"/>
<dbReference type="SUPFAM" id="SSF52058">
    <property type="entry name" value="L domain-like"/>
    <property type="match status" value="1"/>
</dbReference>
<dbReference type="KEGG" id="pgu:PGUG_05915"/>
<reference evidence="3 4" key="1">
    <citation type="journal article" date="2009" name="Nature">
        <title>Evolution of pathogenicity and sexual reproduction in eight Candida genomes.</title>
        <authorList>
            <person name="Butler G."/>
            <person name="Rasmussen M.D."/>
            <person name="Lin M.F."/>
            <person name="Santos M.A."/>
            <person name="Sakthikumar S."/>
            <person name="Munro C.A."/>
            <person name="Rheinbay E."/>
            <person name="Grabherr M."/>
            <person name="Forche A."/>
            <person name="Reedy J.L."/>
            <person name="Agrafioti I."/>
            <person name="Arnaud M.B."/>
            <person name="Bates S."/>
            <person name="Brown A.J."/>
            <person name="Brunke S."/>
            <person name="Costanzo M.C."/>
            <person name="Fitzpatrick D.A."/>
            <person name="de Groot P.W."/>
            <person name="Harris D."/>
            <person name="Hoyer L.L."/>
            <person name="Hube B."/>
            <person name="Klis F.M."/>
            <person name="Kodira C."/>
            <person name="Lennard N."/>
            <person name="Logue M.E."/>
            <person name="Martin R."/>
            <person name="Neiman A.M."/>
            <person name="Nikolaou E."/>
            <person name="Quail M.A."/>
            <person name="Quinn J."/>
            <person name="Santos M.C."/>
            <person name="Schmitzberger F.F."/>
            <person name="Sherlock G."/>
            <person name="Shah P."/>
            <person name="Silverstein K.A."/>
            <person name="Skrzypek M.S."/>
            <person name="Soll D."/>
            <person name="Staggs R."/>
            <person name="Stansfield I."/>
            <person name="Stumpf M.P."/>
            <person name="Sudbery P.E."/>
            <person name="Srikantha T."/>
            <person name="Zeng Q."/>
            <person name="Berman J."/>
            <person name="Berriman M."/>
            <person name="Heitman J."/>
            <person name="Gow N.A."/>
            <person name="Lorenz M.C."/>
            <person name="Birren B.W."/>
            <person name="Kellis M."/>
            <person name="Cuomo C.A."/>
        </authorList>
    </citation>
    <scope>NUCLEOTIDE SEQUENCE [LARGE SCALE GENOMIC DNA]</scope>
    <source>
        <strain evidence="4">ATCC 6260 / CBS 566 / DSM 6381 / JCM 1539 / NBRC 10279 / NRRL Y-324</strain>
    </source>
</reference>
<gene>
    <name evidence="3" type="ORF">PGUG_05915</name>
</gene>
<dbReference type="PANTHER" id="PTHR45617">
    <property type="entry name" value="LEUCINE RICH REPEAT FAMILY PROTEIN"/>
    <property type="match status" value="1"/>
</dbReference>
<dbReference type="InterPro" id="IPR032675">
    <property type="entry name" value="LRR_dom_sf"/>
</dbReference>
<keyword evidence="1" id="KW-0433">Leucine-rich repeat</keyword>
<dbReference type="EMBL" id="CH408162">
    <property type="protein sequence ID" value="EDK41817.2"/>
    <property type="molecule type" value="Genomic_DNA"/>
</dbReference>
<accession>A5DRL4</accession>
<keyword evidence="2" id="KW-0677">Repeat</keyword>
<protein>
    <submittedName>
        <fullName evidence="3">Uncharacterized protein</fullName>
    </submittedName>
</protein>
<sequence>MKKDLDEINSVYNGQKLGIRVDFKDPAFQVYPIFSDHDINLKITCLSLNPFPGYFIDLNDFPKLETFYGECCELRVDPSHPSLKTVILNSVTFSTLPINLIKLFAINCKIRMIGNHPKLEALKVLSLKSTQLHFDFTSLFRVVWNDDLKHFSYTIQWDRDDDEYRMIMEEDEVLTMVGPQMTSLGFPDPISARIPTSLRSLYSLYGGSLQNLTTFTQMSSLTLWEPSGDINDCKLPPNLINLTLHKPRGIIGYNFSLPASLRKLSIQWAQFEDLEEFFPPEIVDLELACCEIESTDEWLKPARLKRLSLETNAVLTFKAFLPCCEHLCLSDNSLTELQIEAPVLEYINLTGSNLKVIPKLPDSLQVLVMRFGELELSQISELPPNLKVLDLFSGGIGAFQNYTFPSSIQELHLKYLNLSCMSGVKFAKGSRLRELDMGYSNLMTINNRMIELPLGLNELTLYDNDLQNIDDLTIPQTVTFLDLSSNKFSSLKVKSHIETLSLKGNSALSGLTIPKDSELRALDLKGSDLINCHLI</sequence>
<evidence type="ECO:0000256" key="2">
    <source>
        <dbReference type="ARBA" id="ARBA00022737"/>
    </source>
</evidence>
<dbReference type="AlphaFoldDB" id="A5DRL4"/>